<comment type="caution">
    <text evidence="1">The sequence shown here is derived from an EMBL/GenBank/DDBJ whole genome shotgun (WGS) entry which is preliminary data.</text>
</comment>
<gene>
    <name evidence="1" type="ORF">GON03_19025</name>
</gene>
<proteinExistence type="predicted"/>
<dbReference type="Proteomes" id="UP000473525">
    <property type="component" value="Unassembled WGS sequence"/>
</dbReference>
<sequence length="169" mass="17860">MPKSLADGHIKLAILTTAPANAAAPTIAELNAGINAAARVLSSDFQWSPTDSDKVAEKALADINNVNALAASNFQAGMTIFRFFNASTGVADPTEDSLFTATKVKGTTLWIYARKTGKLETAAWASGDEIYLGGSVLTDLPQEPSDMGGYIKKRIPLEPQQMYPNIAAA</sequence>
<keyword evidence="2" id="KW-1185">Reference proteome</keyword>
<accession>A0A6L6XVR2</accession>
<evidence type="ECO:0000313" key="1">
    <source>
        <dbReference type="EMBL" id="MVQ51279.1"/>
    </source>
</evidence>
<dbReference type="Pfam" id="PF25595">
    <property type="entry name" value="Phage_TTP_16"/>
    <property type="match status" value="1"/>
</dbReference>
<evidence type="ECO:0000313" key="2">
    <source>
        <dbReference type="Proteomes" id="UP000473525"/>
    </source>
</evidence>
<dbReference type="RefSeq" id="WP_157346054.1">
    <property type="nucleotide sequence ID" value="NZ_WSEK01000005.1"/>
</dbReference>
<reference evidence="1 2" key="1">
    <citation type="submission" date="2019-12" db="EMBL/GenBank/DDBJ databases">
        <authorList>
            <person name="Huq M.A."/>
        </authorList>
    </citation>
    <scope>NUCLEOTIDE SEQUENCE [LARGE SCALE GENOMIC DNA]</scope>
    <source>
        <strain evidence="1 2">MAH-18</strain>
    </source>
</reference>
<organism evidence="1 2">
    <name type="scientific">Nocardioides agri</name>
    <dbReference type="NCBI Taxonomy" id="2682843"/>
    <lineage>
        <taxon>Bacteria</taxon>
        <taxon>Bacillati</taxon>
        <taxon>Actinomycetota</taxon>
        <taxon>Actinomycetes</taxon>
        <taxon>Propionibacteriales</taxon>
        <taxon>Nocardioidaceae</taxon>
        <taxon>Nocardioides</taxon>
    </lineage>
</organism>
<dbReference type="AlphaFoldDB" id="A0A6L6XVR2"/>
<name>A0A6L6XVR2_9ACTN</name>
<dbReference type="EMBL" id="WSEK01000005">
    <property type="protein sequence ID" value="MVQ51279.1"/>
    <property type="molecule type" value="Genomic_DNA"/>
</dbReference>
<dbReference type="InterPro" id="IPR058009">
    <property type="entry name" value="TTP_Phage_16"/>
</dbReference>
<protein>
    <submittedName>
        <fullName evidence="1">Uncharacterized protein</fullName>
    </submittedName>
</protein>